<dbReference type="EMBL" id="KV784360">
    <property type="protein sequence ID" value="OEU14486.1"/>
    <property type="molecule type" value="Genomic_DNA"/>
</dbReference>
<dbReference type="SUPFAM" id="SSF54427">
    <property type="entry name" value="NTF2-like"/>
    <property type="match status" value="1"/>
</dbReference>
<gene>
    <name evidence="2" type="ORF">FRACYDRAFT_275864</name>
</gene>
<dbReference type="InterPro" id="IPR032710">
    <property type="entry name" value="NTF2-like_dom_sf"/>
</dbReference>
<name>A0A1E7F8K9_9STRA</name>
<reference evidence="2 3" key="1">
    <citation type="submission" date="2016-09" db="EMBL/GenBank/DDBJ databases">
        <title>Extensive genetic diversity and differential bi-allelic expression allows diatom success in the polar Southern Ocean.</title>
        <authorList>
            <consortium name="DOE Joint Genome Institute"/>
            <person name="Mock T."/>
            <person name="Otillar R.P."/>
            <person name="Strauss J."/>
            <person name="Dupont C."/>
            <person name="Frickenhaus S."/>
            <person name="Maumus F."/>
            <person name="Mcmullan M."/>
            <person name="Sanges R."/>
            <person name="Schmutz J."/>
            <person name="Toseland A."/>
            <person name="Valas R."/>
            <person name="Veluchamy A."/>
            <person name="Ward B.J."/>
            <person name="Allen A."/>
            <person name="Barry K."/>
            <person name="Falciatore A."/>
            <person name="Ferrante M."/>
            <person name="Fortunato A.E."/>
            <person name="Gloeckner G."/>
            <person name="Gruber A."/>
            <person name="Hipkin R."/>
            <person name="Janech M."/>
            <person name="Kroth P."/>
            <person name="Leese F."/>
            <person name="Lindquist E."/>
            <person name="Lyon B.R."/>
            <person name="Martin J."/>
            <person name="Mayer C."/>
            <person name="Parker M."/>
            <person name="Quesneville H."/>
            <person name="Raymond J."/>
            <person name="Uhlig C."/>
            <person name="Valentin K.U."/>
            <person name="Worden A.Z."/>
            <person name="Armbrust E.V."/>
            <person name="Bowler C."/>
            <person name="Green B."/>
            <person name="Moulton V."/>
            <person name="Van Oosterhout C."/>
            <person name="Grigoriev I."/>
        </authorList>
    </citation>
    <scope>NUCLEOTIDE SEQUENCE [LARGE SCALE GENOMIC DNA]</scope>
    <source>
        <strain evidence="2 3">CCMP1102</strain>
    </source>
</reference>
<evidence type="ECO:0000313" key="2">
    <source>
        <dbReference type="EMBL" id="OEU14486.1"/>
    </source>
</evidence>
<evidence type="ECO:0000256" key="1">
    <source>
        <dbReference type="SAM" id="MobiDB-lite"/>
    </source>
</evidence>
<keyword evidence="3" id="KW-1185">Reference proteome</keyword>
<feature type="compositionally biased region" description="Low complexity" evidence="1">
    <location>
        <begin position="218"/>
        <end position="229"/>
    </location>
</feature>
<dbReference type="InParanoid" id="A0A1E7F8K9"/>
<evidence type="ECO:0000313" key="3">
    <source>
        <dbReference type="Proteomes" id="UP000095751"/>
    </source>
</evidence>
<feature type="region of interest" description="Disordered" evidence="1">
    <location>
        <begin position="214"/>
        <end position="241"/>
    </location>
</feature>
<dbReference type="KEGG" id="fcy:FRACYDRAFT_275864"/>
<organism evidence="2 3">
    <name type="scientific">Fragilariopsis cylindrus CCMP1102</name>
    <dbReference type="NCBI Taxonomy" id="635003"/>
    <lineage>
        <taxon>Eukaryota</taxon>
        <taxon>Sar</taxon>
        <taxon>Stramenopiles</taxon>
        <taxon>Ochrophyta</taxon>
        <taxon>Bacillariophyta</taxon>
        <taxon>Bacillariophyceae</taxon>
        <taxon>Bacillariophycidae</taxon>
        <taxon>Bacillariales</taxon>
        <taxon>Bacillariaceae</taxon>
        <taxon>Fragilariopsis</taxon>
    </lineage>
</organism>
<evidence type="ECO:0008006" key="4">
    <source>
        <dbReference type="Google" id="ProtNLM"/>
    </source>
</evidence>
<dbReference type="Proteomes" id="UP000095751">
    <property type="component" value="Unassembled WGS sequence"/>
</dbReference>
<dbReference type="AlphaFoldDB" id="A0A1E7F8K9"/>
<accession>A0A1E7F8K9</accession>
<protein>
    <recommendedName>
        <fullName evidence="4">SnoaL-like domain-containing protein</fullName>
    </recommendedName>
</protein>
<proteinExistence type="predicted"/>
<sequence length="241" mass="26970">MPISILSTALSLPVSSPSQSSRKVIHSGDWHDHDASGIITVELPKAMAVMPIELLNGCSEINCTVISDNPALTNKIRKHYLSRFGHRDLNGMMNDYCSKKKIDTTTIIHNVTSFDNRGNNGGIQETHTKLKFHGCDEIRSYYSDIVFKIHDDPSCTFELESINVDNNQAIVSWSAKTPTLSIVDATDRYVFNSDGLIVKQFFSCKTHEREKIVERGRSSSFSRSASESSNDYDGFVVEEEK</sequence>